<sequence>MYKIPVFVALLALASCQANEGRIDSRHKTIMIKAAGEVETVPDMATFRIHLSCLKPTIGASKQCLVDKSNALHKKLLNFNLYPKDILTTSVDLQKGYEWRNNSRVFTGYNSATTLIVTVKNLDNLDRIYTELIENQNLEIGNLVYSHSKLDSLKNEAYLKALRNSKVLADRLLTELPEKKKEILKIGNVAISASLPEPRDAAQQDYAVYEQAATVGVAAQANRSISVSRGTVLVNADLFVEYLIK</sequence>
<comment type="caution">
    <text evidence="1">The sequence shown here is derived from an EMBL/GenBank/DDBJ whole genome shotgun (WGS) entry which is preliminary data.</text>
</comment>
<dbReference type="Gene3D" id="3.30.110.170">
    <property type="entry name" value="Protein of unknown function (DUF541), domain 1"/>
    <property type="match status" value="1"/>
</dbReference>
<dbReference type="PANTHER" id="PTHR34387:SF2">
    <property type="entry name" value="SLR1258 PROTEIN"/>
    <property type="match status" value="1"/>
</dbReference>
<protein>
    <submittedName>
        <fullName evidence="1">SIMPL domain-containing protein</fullName>
    </submittedName>
</protein>
<proteinExistence type="predicted"/>
<accession>A0ABS1C585</accession>
<evidence type="ECO:0000313" key="2">
    <source>
        <dbReference type="Proteomes" id="UP000644147"/>
    </source>
</evidence>
<dbReference type="EMBL" id="JAEHFX010000006">
    <property type="protein sequence ID" value="MBK0403818.1"/>
    <property type="molecule type" value="Genomic_DNA"/>
</dbReference>
<dbReference type="Gene3D" id="3.30.70.2970">
    <property type="entry name" value="Protein of unknown function (DUF541), domain 2"/>
    <property type="match status" value="1"/>
</dbReference>
<keyword evidence="2" id="KW-1185">Reference proteome</keyword>
<dbReference type="Proteomes" id="UP000644147">
    <property type="component" value="Unassembled WGS sequence"/>
</dbReference>
<dbReference type="RefSeq" id="WP_200506568.1">
    <property type="nucleotide sequence ID" value="NZ_JAEHFX010000006.1"/>
</dbReference>
<name>A0ABS1C585_9BACT</name>
<evidence type="ECO:0000313" key="1">
    <source>
        <dbReference type="EMBL" id="MBK0403818.1"/>
    </source>
</evidence>
<reference evidence="1 2" key="1">
    <citation type="submission" date="2020-12" db="EMBL/GenBank/DDBJ databases">
        <title>Bacterial novel species Adhaeribacter sp. BT258 isolated from soil.</title>
        <authorList>
            <person name="Jung H.-Y."/>
        </authorList>
    </citation>
    <scope>NUCLEOTIDE SEQUENCE [LARGE SCALE GENOMIC DNA]</scope>
    <source>
        <strain evidence="1 2">BT258</strain>
    </source>
</reference>
<gene>
    <name evidence="1" type="ORF">I5M27_12530</name>
</gene>
<dbReference type="InterPro" id="IPR007497">
    <property type="entry name" value="SIMPL/DUF541"/>
</dbReference>
<dbReference type="Pfam" id="PF04402">
    <property type="entry name" value="SIMPL"/>
    <property type="match status" value="1"/>
</dbReference>
<dbReference type="PROSITE" id="PS51257">
    <property type="entry name" value="PROKAR_LIPOPROTEIN"/>
    <property type="match status" value="1"/>
</dbReference>
<organism evidence="1 2">
    <name type="scientific">Adhaeribacter terrigena</name>
    <dbReference type="NCBI Taxonomy" id="2793070"/>
    <lineage>
        <taxon>Bacteria</taxon>
        <taxon>Pseudomonadati</taxon>
        <taxon>Bacteroidota</taxon>
        <taxon>Cytophagia</taxon>
        <taxon>Cytophagales</taxon>
        <taxon>Hymenobacteraceae</taxon>
        <taxon>Adhaeribacter</taxon>
    </lineage>
</organism>
<dbReference type="InterPro" id="IPR052022">
    <property type="entry name" value="26kDa_periplasmic_antigen"/>
</dbReference>
<dbReference type="PANTHER" id="PTHR34387">
    <property type="entry name" value="SLR1258 PROTEIN"/>
    <property type="match status" value="1"/>
</dbReference>